<proteinExistence type="predicted"/>
<evidence type="ECO:0000313" key="3">
    <source>
        <dbReference type="Proteomes" id="UP000246635"/>
    </source>
</evidence>
<keyword evidence="1" id="KW-0812">Transmembrane</keyword>
<dbReference type="Proteomes" id="UP000246635">
    <property type="component" value="Unassembled WGS sequence"/>
</dbReference>
<evidence type="ECO:0000313" key="2">
    <source>
        <dbReference type="EMBL" id="PWW05624.1"/>
    </source>
</evidence>
<protein>
    <submittedName>
        <fullName evidence="2">Uncharacterized protein DUF4227</fullName>
    </submittedName>
</protein>
<accession>A0A2V2YYV2</accession>
<gene>
    <name evidence="2" type="ORF">DFQ01_104185</name>
</gene>
<evidence type="ECO:0000256" key="1">
    <source>
        <dbReference type="SAM" id="Phobius"/>
    </source>
</evidence>
<dbReference type="EMBL" id="QGTQ01000004">
    <property type="protein sequence ID" value="PWW05624.1"/>
    <property type="molecule type" value="Genomic_DNA"/>
</dbReference>
<dbReference type="RefSeq" id="WP_110043459.1">
    <property type="nucleotide sequence ID" value="NZ_CP054612.1"/>
</dbReference>
<dbReference type="OrthoDB" id="2691647at2"/>
<reference evidence="2 3" key="1">
    <citation type="submission" date="2018-05" db="EMBL/GenBank/DDBJ databases">
        <title>Genomic Encyclopedia of Type Strains, Phase III (KMG-III): the genomes of soil and plant-associated and newly described type strains.</title>
        <authorList>
            <person name="Whitman W."/>
        </authorList>
    </citation>
    <scope>NUCLEOTIDE SEQUENCE [LARGE SCALE GENOMIC DNA]</scope>
    <source>
        <strain evidence="2 3">CECT 5696</strain>
    </source>
</reference>
<comment type="caution">
    <text evidence="2">The sequence shown here is derived from an EMBL/GenBank/DDBJ whole genome shotgun (WGS) entry which is preliminary data.</text>
</comment>
<keyword evidence="1" id="KW-0472">Membrane</keyword>
<feature type="transmembrane region" description="Helical" evidence="1">
    <location>
        <begin position="12"/>
        <end position="33"/>
    </location>
</feature>
<dbReference type="Pfam" id="PF14004">
    <property type="entry name" value="DUF4227"/>
    <property type="match status" value="1"/>
</dbReference>
<sequence length="76" mass="8808">MVVSIRQWLGRLIFVLLFTLLTLIAFGGYRWLIDVVAPVDPYRAPQGRAVKVSGTLETPDEGTMSDRLRWFYWYGE</sequence>
<keyword evidence="1" id="KW-1133">Transmembrane helix</keyword>
<keyword evidence="3" id="KW-1185">Reference proteome</keyword>
<name>A0A2V2YYV2_9BACL</name>
<dbReference type="AlphaFoldDB" id="A0A2V2YYV2"/>
<organism evidence="2 3">
    <name type="scientific">Paenibacillus cellulosilyticus</name>
    <dbReference type="NCBI Taxonomy" id="375489"/>
    <lineage>
        <taxon>Bacteria</taxon>
        <taxon>Bacillati</taxon>
        <taxon>Bacillota</taxon>
        <taxon>Bacilli</taxon>
        <taxon>Bacillales</taxon>
        <taxon>Paenibacillaceae</taxon>
        <taxon>Paenibacillus</taxon>
    </lineage>
</organism>
<dbReference type="InterPro" id="IPR025321">
    <property type="entry name" value="DUF4227"/>
</dbReference>